<comment type="caution">
    <text evidence="1">The sequence shown here is derived from an EMBL/GenBank/DDBJ whole genome shotgun (WGS) entry which is preliminary data.</text>
</comment>
<evidence type="ECO:0000313" key="1">
    <source>
        <dbReference type="EMBL" id="MDQ0481090.1"/>
    </source>
</evidence>
<dbReference type="EMBL" id="JAUSWM010000001">
    <property type="protein sequence ID" value="MDQ0481090.1"/>
    <property type="molecule type" value="Genomic_DNA"/>
</dbReference>
<gene>
    <name evidence="1" type="ORF">QO000_000043</name>
</gene>
<keyword evidence="2" id="KW-1185">Reference proteome</keyword>
<protein>
    <submittedName>
        <fullName evidence="1">Uncharacterized protein</fullName>
    </submittedName>
</protein>
<dbReference type="Proteomes" id="UP001226720">
    <property type="component" value="Unassembled WGS sequence"/>
</dbReference>
<organism evidence="1 2">
    <name type="scientific">Guptibacillus hwajinpoensis</name>
    <dbReference type="NCBI Taxonomy" id="208199"/>
    <lineage>
        <taxon>Bacteria</taxon>
        <taxon>Bacillati</taxon>
        <taxon>Bacillota</taxon>
        <taxon>Bacilli</taxon>
        <taxon>Bacillales</taxon>
        <taxon>Guptibacillaceae</taxon>
        <taxon>Guptibacillus</taxon>
    </lineage>
</organism>
<evidence type="ECO:0000313" key="2">
    <source>
        <dbReference type="Proteomes" id="UP001226720"/>
    </source>
</evidence>
<proteinExistence type="predicted"/>
<sequence>MIDLSIMQEVISFVSRMKMAGMWVSKTQKRHGF</sequence>
<reference evidence="1" key="1">
    <citation type="submission" date="2023-07" db="EMBL/GenBank/DDBJ databases">
        <title>Genomic Encyclopedia of Type Strains, Phase IV (KMG-IV): sequencing the most valuable type-strain genomes for metagenomic binning, comparative biology and taxonomic classification.</title>
        <authorList>
            <person name="Goeker M."/>
        </authorList>
    </citation>
    <scope>NUCLEOTIDE SEQUENCE [LARGE SCALE GENOMIC DNA]</scope>
    <source>
        <strain evidence="1">JSM 076093</strain>
    </source>
</reference>
<accession>A0ABU0JXA8</accession>
<name>A0ABU0JXA8_9BACL</name>